<dbReference type="OrthoDB" id="9807630at2"/>
<protein>
    <submittedName>
        <fullName evidence="3">Inorganic pyrophospatase PpaX</fullName>
    </submittedName>
</protein>
<dbReference type="KEGG" id="bbev:BBEV_0567"/>
<evidence type="ECO:0000313" key="4">
    <source>
        <dbReference type="Proteomes" id="UP000094463"/>
    </source>
</evidence>
<dbReference type="NCBIfam" id="TIGR01549">
    <property type="entry name" value="HAD-SF-IA-v1"/>
    <property type="match status" value="1"/>
</dbReference>
<dbReference type="NCBIfam" id="TIGR01509">
    <property type="entry name" value="HAD-SF-IA-v3"/>
    <property type="match status" value="1"/>
</dbReference>
<dbReference type="SFLD" id="SFLDG01129">
    <property type="entry name" value="C1.5:_HAD__Beta-PGM__Phosphata"/>
    <property type="match status" value="1"/>
</dbReference>
<dbReference type="Gene3D" id="3.40.50.1000">
    <property type="entry name" value="HAD superfamily/HAD-like"/>
    <property type="match status" value="1"/>
</dbReference>
<dbReference type="InterPro" id="IPR023198">
    <property type="entry name" value="PGP-like_dom2"/>
</dbReference>
<dbReference type="InterPro" id="IPR050155">
    <property type="entry name" value="HAD-like_hydrolase_sf"/>
</dbReference>
<dbReference type="EMBL" id="CP012502">
    <property type="protein sequence ID" value="AOM81960.1"/>
    <property type="molecule type" value="Genomic_DNA"/>
</dbReference>
<dbReference type="InterPro" id="IPR036412">
    <property type="entry name" value="HAD-like_sf"/>
</dbReference>
<sequence>MTRKIDTILFDLDGTLINTIDLIIASFQHTLKVYFPERTYPREEVVSFIGPPLSETFGRLNPGHEEEMIHEYRSFNHANHDRLVTEYEGVQETLDTLKDAGYQMAIVTSKRRDTAFQGIELMKLNAYFPVVISLDEVTRYKPDPQPVDLALEGLGATAEHAIMVGDSQHDILSGKNAGTLTAGVDWTVQGADHLASFEPDVMLTSMRDLPEYLKAFK</sequence>
<organism evidence="3 4">
    <name type="scientific">Salisediminibacterium beveridgei</name>
    <dbReference type="NCBI Taxonomy" id="632773"/>
    <lineage>
        <taxon>Bacteria</taxon>
        <taxon>Bacillati</taxon>
        <taxon>Bacillota</taxon>
        <taxon>Bacilli</taxon>
        <taxon>Bacillales</taxon>
        <taxon>Bacillaceae</taxon>
        <taxon>Salisediminibacterium</taxon>
    </lineage>
</organism>
<dbReference type="CDD" id="cd02616">
    <property type="entry name" value="HAD_PPase"/>
    <property type="match status" value="1"/>
</dbReference>
<dbReference type="RefSeq" id="WP_069364088.1">
    <property type="nucleotide sequence ID" value="NZ_CP012502.1"/>
</dbReference>
<dbReference type="Proteomes" id="UP000094463">
    <property type="component" value="Chromosome"/>
</dbReference>
<accession>A0A1D7QSG1</accession>
<dbReference type="InterPro" id="IPR041492">
    <property type="entry name" value="HAD_2"/>
</dbReference>
<evidence type="ECO:0000256" key="2">
    <source>
        <dbReference type="ARBA" id="ARBA00022842"/>
    </source>
</evidence>
<dbReference type="PATRIC" id="fig|632773.3.peg.611"/>
<dbReference type="SFLD" id="SFLDG01135">
    <property type="entry name" value="C1.5.6:_HAD__Beta-PGM__Phospha"/>
    <property type="match status" value="1"/>
</dbReference>
<dbReference type="NCBIfam" id="NF009804">
    <property type="entry name" value="PRK13288.1"/>
    <property type="match status" value="1"/>
</dbReference>
<dbReference type="SFLD" id="SFLDS00003">
    <property type="entry name" value="Haloacid_Dehalogenase"/>
    <property type="match status" value="1"/>
</dbReference>
<dbReference type="PANTHER" id="PTHR43434">
    <property type="entry name" value="PHOSPHOGLYCOLATE PHOSPHATASE"/>
    <property type="match status" value="1"/>
</dbReference>
<dbReference type="PANTHER" id="PTHR43434:SF26">
    <property type="entry name" value="PYROPHOSPHATASE PPAX"/>
    <property type="match status" value="1"/>
</dbReference>
<evidence type="ECO:0000256" key="1">
    <source>
        <dbReference type="ARBA" id="ARBA00022801"/>
    </source>
</evidence>
<reference evidence="3 4" key="1">
    <citation type="submission" date="2015-08" db="EMBL/GenBank/DDBJ databases">
        <title>The complete genome sequence of Bacillus beveridgei MLTeJB.</title>
        <authorList>
            <person name="Hanson T.E."/>
            <person name="Mesa C."/>
            <person name="Basesman S.M."/>
            <person name="Oremland R.S."/>
        </authorList>
    </citation>
    <scope>NUCLEOTIDE SEQUENCE [LARGE SCALE GENOMIC DNA]</scope>
    <source>
        <strain evidence="3 4">MLTeJB</strain>
    </source>
</reference>
<name>A0A1D7QSG1_9BACI</name>
<dbReference type="InterPro" id="IPR023214">
    <property type="entry name" value="HAD_sf"/>
</dbReference>
<keyword evidence="1" id="KW-0378">Hydrolase</keyword>
<dbReference type="Gene3D" id="1.10.150.240">
    <property type="entry name" value="Putative phosphatase, domain 2"/>
    <property type="match status" value="1"/>
</dbReference>
<proteinExistence type="predicted"/>
<dbReference type="FunFam" id="3.40.50.1000:FF:000022">
    <property type="entry name" value="Phosphoglycolate phosphatase"/>
    <property type="match status" value="1"/>
</dbReference>
<dbReference type="GO" id="GO:0005829">
    <property type="term" value="C:cytosol"/>
    <property type="evidence" value="ECO:0007669"/>
    <property type="project" value="TreeGrafter"/>
</dbReference>
<evidence type="ECO:0000313" key="3">
    <source>
        <dbReference type="EMBL" id="AOM81960.1"/>
    </source>
</evidence>
<dbReference type="PRINTS" id="PR00413">
    <property type="entry name" value="HADHALOGNASE"/>
</dbReference>
<dbReference type="GO" id="GO:0006281">
    <property type="term" value="P:DNA repair"/>
    <property type="evidence" value="ECO:0007669"/>
    <property type="project" value="TreeGrafter"/>
</dbReference>
<dbReference type="Pfam" id="PF13419">
    <property type="entry name" value="HAD_2"/>
    <property type="match status" value="1"/>
</dbReference>
<dbReference type="GO" id="GO:0008967">
    <property type="term" value="F:phosphoglycolate phosphatase activity"/>
    <property type="evidence" value="ECO:0007669"/>
    <property type="project" value="TreeGrafter"/>
</dbReference>
<dbReference type="InterPro" id="IPR006439">
    <property type="entry name" value="HAD-SF_hydro_IA"/>
</dbReference>
<keyword evidence="2" id="KW-0460">Magnesium</keyword>
<keyword evidence="4" id="KW-1185">Reference proteome</keyword>
<dbReference type="AlphaFoldDB" id="A0A1D7QSG1"/>
<gene>
    <name evidence="3" type="primary">ppaX</name>
    <name evidence="3" type="ORF">BBEV_0567</name>
</gene>
<dbReference type="STRING" id="632773.BBEV_0567"/>
<dbReference type="SUPFAM" id="SSF56784">
    <property type="entry name" value="HAD-like"/>
    <property type="match status" value="1"/>
</dbReference>